<reference evidence="3" key="1">
    <citation type="submission" date="2016-10" db="EMBL/GenBank/DDBJ databases">
        <authorList>
            <person name="Varghese N."/>
            <person name="Submissions S."/>
        </authorList>
    </citation>
    <scope>NUCLEOTIDE SEQUENCE [LARGE SCALE GENOMIC DNA]</scope>
    <source>
        <strain evidence="3">S6-262</strain>
    </source>
</reference>
<evidence type="ECO:0000256" key="1">
    <source>
        <dbReference type="SAM" id="Phobius"/>
    </source>
</evidence>
<keyword evidence="1" id="KW-0812">Transmembrane</keyword>
<dbReference type="STRING" id="1166340.SAMN05192583_3490"/>
<protein>
    <submittedName>
        <fullName evidence="2">Uncharacterized protein</fullName>
    </submittedName>
</protein>
<dbReference type="EMBL" id="FOCF01000012">
    <property type="protein sequence ID" value="SEN75953.1"/>
    <property type="molecule type" value="Genomic_DNA"/>
</dbReference>
<keyword evidence="3" id="KW-1185">Reference proteome</keyword>
<sequence>MPRPPHRSFSCGTPSDRFIVNDKWGYGARISPRSYDIMPDPEDLLAHCRDNAHRETGLMLSRLTALLSSQSFLLIAYATSMASAHGRWHEPFTLAIPPVLALLGIALAIEGRRGIKAAAAASCRWQERGDHVITEHPHLLHWPDISRSEASAARRAGEQFPLHAPGIFLVAWGWFACLPPALFLAHI</sequence>
<feature type="transmembrane region" description="Helical" evidence="1">
    <location>
        <begin position="91"/>
        <end position="109"/>
    </location>
</feature>
<name>A0A1H8J4V0_9SPHN</name>
<evidence type="ECO:0000313" key="3">
    <source>
        <dbReference type="Proteomes" id="UP000199206"/>
    </source>
</evidence>
<dbReference type="Proteomes" id="UP000199206">
    <property type="component" value="Unassembled WGS sequence"/>
</dbReference>
<keyword evidence="1" id="KW-0472">Membrane</keyword>
<dbReference type="AlphaFoldDB" id="A0A1H8J4V0"/>
<evidence type="ECO:0000313" key="2">
    <source>
        <dbReference type="EMBL" id="SEN75953.1"/>
    </source>
</evidence>
<keyword evidence="1" id="KW-1133">Transmembrane helix</keyword>
<feature type="transmembrane region" description="Helical" evidence="1">
    <location>
        <begin position="59"/>
        <end position="79"/>
    </location>
</feature>
<feature type="transmembrane region" description="Helical" evidence="1">
    <location>
        <begin position="164"/>
        <end position="185"/>
    </location>
</feature>
<gene>
    <name evidence="2" type="ORF">SAMN05192583_3490</name>
</gene>
<organism evidence="2 3">
    <name type="scientific">Sphingomonas gellani</name>
    <dbReference type="NCBI Taxonomy" id="1166340"/>
    <lineage>
        <taxon>Bacteria</taxon>
        <taxon>Pseudomonadati</taxon>
        <taxon>Pseudomonadota</taxon>
        <taxon>Alphaproteobacteria</taxon>
        <taxon>Sphingomonadales</taxon>
        <taxon>Sphingomonadaceae</taxon>
        <taxon>Sphingomonas</taxon>
    </lineage>
</organism>
<accession>A0A1H8J4V0</accession>
<proteinExistence type="predicted"/>